<dbReference type="GO" id="GO:0008270">
    <property type="term" value="F:zinc ion binding"/>
    <property type="evidence" value="ECO:0007669"/>
    <property type="project" value="InterPro"/>
</dbReference>
<evidence type="ECO:0000313" key="8">
    <source>
        <dbReference type="Proteomes" id="UP001147747"/>
    </source>
</evidence>
<keyword evidence="8" id="KW-1185">Reference proteome</keyword>
<protein>
    <recommendedName>
        <fullName evidence="9">Transcription factor domain-containing protein</fullName>
    </recommendedName>
</protein>
<keyword evidence="2" id="KW-0238">DNA-binding</keyword>
<reference evidence="7" key="1">
    <citation type="submission" date="2022-12" db="EMBL/GenBank/DDBJ databases">
        <authorList>
            <person name="Petersen C."/>
        </authorList>
    </citation>
    <scope>NUCLEOTIDE SEQUENCE</scope>
    <source>
        <strain evidence="7">IBT 29677</strain>
    </source>
</reference>
<evidence type="ECO:0000256" key="1">
    <source>
        <dbReference type="ARBA" id="ARBA00023015"/>
    </source>
</evidence>
<evidence type="ECO:0000256" key="5">
    <source>
        <dbReference type="SAM" id="MobiDB-lite"/>
    </source>
</evidence>
<evidence type="ECO:0000256" key="3">
    <source>
        <dbReference type="ARBA" id="ARBA00023163"/>
    </source>
</evidence>
<dbReference type="CDD" id="cd12148">
    <property type="entry name" value="fungal_TF_MHR"/>
    <property type="match status" value="1"/>
</dbReference>
<sequence length="572" mass="65024">MAPNAVIAERPAIKCDRQFPCANCIEAIVDCRRDRPKKTALTLPSVTSLSERLAALESSVAGFPSHASPTRGTVGIGSIEQEIIPTDTGGLSHTQQESNERIERQSSNPFVTNARDGLTQQTSEGTRFLQGELESNPLLGTSKSILMREAISFVSRLSKTSNSYFATNAFDSSETSGNPESKVFPPELLYMMTMDTEPNTMKQSFWPDHVSFKTLEGMCLSIIEGKEDQNTVNCYRVCVYMKAAALLCRLPKKDRSLPLRRHLEGSKRQYEHEVHKALSEIDYLAPPSLVLLQAFLSGAMFMQNQGDMSRSWTLTAFASRTLVSLNYHSIDSTTPFDETKFDIYGSLYTCYYLDKMLSVLLLRPPSLPKLKIKPADLVRLDPRLPLSASVKIMVEFAQIQEGVLDILNHTNKNDQVPVITKLIWDMHEINTLIKKHQNQLPFRGTKYEWVAIEFGYYAILSSMLHLNQRIVQDRSTREDCLRASRQALIRLVKIQDEIYTDANFLDQYPYFLTWTLLFYPLSPFFVLFCNVVFSANLDDYALLAEVTKGTSRFWKCIPLLLRYINFSRPSWE</sequence>
<feature type="region of interest" description="Disordered" evidence="5">
    <location>
        <begin position="86"/>
        <end position="113"/>
    </location>
</feature>
<comment type="caution">
    <text evidence="7">The sequence shown here is derived from an EMBL/GenBank/DDBJ whole genome shotgun (WGS) entry which is preliminary data.</text>
</comment>
<feature type="transmembrane region" description="Helical" evidence="6">
    <location>
        <begin position="511"/>
        <end position="533"/>
    </location>
</feature>
<keyword evidence="3" id="KW-0804">Transcription</keyword>
<evidence type="ECO:0000313" key="7">
    <source>
        <dbReference type="EMBL" id="KAJ5391851.1"/>
    </source>
</evidence>
<gene>
    <name evidence="7" type="ORF">N7509_007341</name>
</gene>
<keyword evidence="6" id="KW-1133">Transmembrane helix</keyword>
<dbReference type="GO" id="GO:0000981">
    <property type="term" value="F:DNA-binding transcription factor activity, RNA polymerase II-specific"/>
    <property type="evidence" value="ECO:0007669"/>
    <property type="project" value="InterPro"/>
</dbReference>
<keyword evidence="4" id="KW-0539">Nucleus</keyword>
<keyword evidence="1" id="KW-0805">Transcription regulation</keyword>
<dbReference type="GO" id="GO:0003677">
    <property type="term" value="F:DNA binding"/>
    <property type="evidence" value="ECO:0007669"/>
    <property type="project" value="UniProtKB-KW"/>
</dbReference>
<keyword evidence="6" id="KW-0472">Membrane</keyword>
<dbReference type="OrthoDB" id="103819at2759"/>
<accession>A0A9X0B8C7</accession>
<keyword evidence="6" id="KW-0812">Transmembrane</keyword>
<dbReference type="GeneID" id="81370958"/>
<dbReference type="PANTHER" id="PTHR46910">
    <property type="entry name" value="TRANSCRIPTION FACTOR PDR1"/>
    <property type="match status" value="1"/>
</dbReference>
<dbReference type="EMBL" id="JAPZBU010000008">
    <property type="protein sequence ID" value="KAJ5391851.1"/>
    <property type="molecule type" value="Genomic_DNA"/>
</dbReference>
<dbReference type="InterPro" id="IPR050987">
    <property type="entry name" value="AtrR-like"/>
</dbReference>
<evidence type="ECO:0008006" key="9">
    <source>
        <dbReference type="Google" id="ProtNLM"/>
    </source>
</evidence>
<evidence type="ECO:0000256" key="2">
    <source>
        <dbReference type="ARBA" id="ARBA00023125"/>
    </source>
</evidence>
<organism evidence="7 8">
    <name type="scientific">Penicillium cosmopolitanum</name>
    <dbReference type="NCBI Taxonomy" id="1131564"/>
    <lineage>
        <taxon>Eukaryota</taxon>
        <taxon>Fungi</taxon>
        <taxon>Dikarya</taxon>
        <taxon>Ascomycota</taxon>
        <taxon>Pezizomycotina</taxon>
        <taxon>Eurotiomycetes</taxon>
        <taxon>Eurotiomycetidae</taxon>
        <taxon>Eurotiales</taxon>
        <taxon>Aspergillaceae</taxon>
        <taxon>Penicillium</taxon>
    </lineage>
</organism>
<reference evidence="7" key="2">
    <citation type="journal article" date="2023" name="IMA Fungus">
        <title>Comparative genomic study of the Penicillium genus elucidates a diverse pangenome and 15 lateral gene transfer events.</title>
        <authorList>
            <person name="Petersen C."/>
            <person name="Sorensen T."/>
            <person name="Nielsen M.R."/>
            <person name="Sondergaard T.E."/>
            <person name="Sorensen J.L."/>
            <person name="Fitzpatrick D.A."/>
            <person name="Frisvad J.C."/>
            <person name="Nielsen K.L."/>
        </authorList>
    </citation>
    <scope>NUCLEOTIDE SEQUENCE</scope>
    <source>
        <strain evidence="7">IBT 29677</strain>
    </source>
</reference>
<evidence type="ECO:0000256" key="6">
    <source>
        <dbReference type="SAM" id="Phobius"/>
    </source>
</evidence>
<dbReference type="InterPro" id="IPR036864">
    <property type="entry name" value="Zn2-C6_fun-type_DNA-bd_sf"/>
</dbReference>
<dbReference type="Gene3D" id="4.10.240.10">
    <property type="entry name" value="Zn(2)-C6 fungal-type DNA-binding domain"/>
    <property type="match status" value="1"/>
</dbReference>
<proteinExistence type="predicted"/>
<dbReference type="RefSeq" id="XP_056487529.1">
    <property type="nucleotide sequence ID" value="XM_056631978.1"/>
</dbReference>
<evidence type="ECO:0000256" key="4">
    <source>
        <dbReference type="ARBA" id="ARBA00023242"/>
    </source>
</evidence>
<name>A0A9X0B8C7_9EURO</name>
<dbReference type="PANTHER" id="PTHR46910:SF5">
    <property type="entry name" value="ZN(II)2CYS6 TRANSCRIPTION FACTOR (EUROFUNG)"/>
    <property type="match status" value="1"/>
</dbReference>
<dbReference type="Proteomes" id="UP001147747">
    <property type="component" value="Unassembled WGS sequence"/>
</dbReference>
<dbReference type="AlphaFoldDB" id="A0A9X0B8C7"/>